<reference evidence="2" key="1">
    <citation type="submission" date="2018-06" db="EMBL/GenBank/DDBJ databases">
        <authorList>
            <person name="Zhirakovskaya E."/>
        </authorList>
    </citation>
    <scope>NUCLEOTIDE SEQUENCE</scope>
</reference>
<dbReference type="PANTHER" id="PTHR43861:SF3">
    <property type="entry name" value="PUTATIVE (AFU_ORTHOLOGUE AFUA_2G14390)-RELATED"/>
    <property type="match status" value="1"/>
</dbReference>
<evidence type="ECO:0000256" key="1">
    <source>
        <dbReference type="ARBA" id="ARBA00022679"/>
    </source>
</evidence>
<protein>
    <recommendedName>
        <fullName evidence="3">SAM-dependent methyltransferase</fullName>
    </recommendedName>
</protein>
<dbReference type="AlphaFoldDB" id="A0A3B0VBF0"/>
<organism evidence="2">
    <name type="scientific">hydrothermal vent metagenome</name>
    <dbReference type="NCBI Taxonomy" id="652676"/>
    <lineage>
        <taxon>unclassified sequences</taxon>
        <taxon>metagenomes</taxon>
        <taxon>ecological metagenomes</taxon>
    </lineage>
</organism>
<proteinExistence type="predicted"/>
<dbReference type="Pfam" id="PF13489">
    <property type="entry name" value="Methyltransf_23"/>
    <property type="match status" value="1"/>
</dbReference>
<dbReference type="EMBL" id="UOEY01000098">
    <property type="protein sequence ID" value="VAW40211.1"/>
    <property type="molecule type" value="Genomic_DNA"/>
</dbReference>
<name>A0A3B0VBF0_9ZZZZ</name>
<sequence>MKCPICFGEESYLTLNIKGYELKTCRRCGHAVTDPLPGPDELAALYNEAYFAAHYPEIRPADRGFKKRIRQEDHRVKLIRRHKKRGRLLDVGCGRGYFLYACKPYFACTGFDITTRNQGFIEQDLGVDFFSPAADRVSAAGLQFEVLTFWHSLEHFPDPEHQLCLFTNLLAEDGILIIDVPNHEAIDAFMEGEGWPGWDLPFHCHHFTRRSLERLVDRLGFEVLAANTYHCGYVRDRLLRKPVTRYFARPVAKLFPGSSVALVCRKRAA</sequence>
<gene>
    <name evidence="2" type="ORF">MNBD_DELTA04-1645</name>
</gene>
<evidence type="ECO:0008006" key="3">
    <source>
        <dbReference type="Google" id="ProtNLM"/>
    </source>
</evidence>
<dbReference type="Gene3D" id="3.40.50.150">
    <property type="entry name" value="Vaccinia Virus protein VP39"/>
    <property type="match status" value="1"/>
</dbReference>
<dbReference type="PANTHER" id="PTHR43861">
    <property type="entry name" value="TRANS-ACONITATE 2-METHYLTRANSFERASE-RELATED"/>
    <property type="match status" value="1"/>
</dbReference>
<dbReference type="InterPro" id="IPR029063">
    <property type="entry name" value="SAM-dependent_MTases_sf"/>
</dbReference>
<dbReference type="SUPFAM" id="SSF53335">
    <property type="entry name" value="S-adenosyl-L-methionine-dependent methyltransferases"/>
    <property type="match status" value="1"/>
</dbReference>
<accession>A0A3B0VBF0</accession>
<evidence type="ECO:0000313" key="2">
    <source>
        <dbReference type="EMBL" id="VAW40211.1"/>
    </source>
</evidence>
<dbReference type="GO" id="GO:0016740">
    <property type="term" value="F:transferase activity"/>
    <property type="evidence" value="ECO:0007669"/>
    <property type="project" value="UniProtKB-KW"/>
</dbReference>
<keyword evidence="1" id="KW-0808">Transferase</keyword>